<gene>
    <name evidence="2" type="ORF">Cvel_17828</name>
</gene>
<protein>
    <submittedName>
        <fullName evidence="2">Uncharacterized protein</fullName>
    </submittedName>
</protein>
<dbReference type="AlphaFoldDB" id="A0A0G4FN98"/>
<accession>A0A0G4FN98</accession>
<organism evidence="2">
    <name type="scientific">Chromera velia CCMP2878</name>
    <dbReference type="NCBI Taxonomy" id="1169474"/>
    <lineage>
        <taxon>Eukaryota</taxon>
        <taxon>Sar</taxon>
        <taxon>Alveolata</taxon>
        <taxon>Colpodellida</taxon>
        <taxon>Chromeraceae</taxon>
        <taxon>Chromera</taxon>
    </lineage>
</organism>
<feature type="compositionally biased region" description="Basic and acidic residues" evidence="1">
    <location>
        <begin position="36"/>
        <end position="69"/>
    </location>
</feature>
<dbReference type="EMBL" id="CDMZ01000491">
    <property type="protein sequence ID" value="CEM15490.1"/>
    <property type="molecule type" value="Genomic_DNA"/>
</dbReference>
<feature type="compositionally biased region" description="Basic and acidic residues" evidence="1">
    <location>
        <begin position="7"/>
        <end position="22"/>
    </location>
</feature>
<sequence>MRGRCCPNKDAKEQGGGHRAPPEKIGNGAGTVQPQRRSDSEKARGRCYPEEDRKRHEGTVRPQRRSEKV</sequence>
<proteinExistence type="predicted"/>
<feature type="region of interest" description="Disordered" evidence="1">
    <location>
        <begin position="1"/>
        <end position="69"/>
    </location>
</feature>
<reference evidence="2" key="1">
    <citation type="submission" date="2014-11" db="EMBL/GenBank/DDBJ databases">
        <authorList>
            <person name="Otto D Thomas"/>
            <person name="Naeem Raeece"/>
        </authorList>
    </citation>
    <scope>NUCLEOTIDE SEQUENCE</scope>
</reference>
<evidence type="ECO:0000313" key="2">
    <source>
        <dbReference type="EMBL" id="CEM15490.1"/>
    </source>
</evidence>
<name>A0A0G4FN98_9ALVE</name>
<feature type="non-terminal residue" evidence="2">
    <location>
        <position position="69"/>
    </location>
</feature>
<evidence type="ECO:0000256" key="1">
    <source>
        <dbReference type="SAM" id="MobiDB-lite"/>
    </source>
</evidence>